<keyword evidence="4 8" id="KW-0472">Membrane</keyword>
<reference evidence="10 11" key="1">
    <citation type="submission" date="2017-01" db="EMBL/GenBank/DDBJ databases">
        <title>Genome Sequencing of a Marine Spirillum, Oceanospirillum multiglobuliferum ATCC 33336, from Japan.</title>
        <authorList>
            <person name="Carney J.G."/>
            <person name="Trachtenberg A.M."/>
            <person name="Rheaume B.A."/>
            <person name="Linnane J.D."/>
            <person name="Pitts N.L."/>
            <person name="Mykles D.L."/>
            <person name="Maclea K.S."/>
        </authorList>
    </citation>
    <scope>NUCLEOTIDE SEQUENCE [LARGE SCALE GENOMIC DNA]</scope>
    <source>
        <strain evidence="10 11">ATCC 33336</strain>
    </source>
</reference>
<dbReference type="Pfam" id="PF17201">
    <property type="entry name" value="Cache_3-Cache_2"/>
    <property type="match status" value="1"/>
</dbReference>
<comment type="caution">
    <text evidence="10">The sequence shown here is derived from an EMBL/GenBank/DDBJ whole genome shotgun (WGS) entry which is preliminary data.</text>
</comment>
<dbReference type="Gene3D" id="1.10.287.950">
    <property type="entry name" value="Methyl-accepting chemotaxis protein"/>
    <property type="match status" value="1"/>
</dbReference>
<evidence type="ECO:0000259" key="9">
    <source>
        <dbReference type="PROSITE" id="PS50111"/>
    </source>
</evidence>
<dbReference type="InterPro" id="IPR004089">
    <property type="entry name" value="MCPsignal_dom"/>
</dbReference>
<dbReference type="GO" id="GO:0006935">
    <property type="term" value="P:chemotaxis"/>
    <property type="evidence" value="ECO:0007669"/>
    <property type="project" value="InterPro"/>
</dbReference>
<dbReference type="RefSeq" id="WP_078745259.1">
    <property type="nucleotide sequence ID" value="NZ_FUXG01000010.1"/>
</dbReference>
<evidence type="ECO:0000256" key="4">
    <source>
        <dbReference type="ARBA" id="ARBA00023136"/>
    </source>
</evidence>
<comment type="subcellular location">
    <subcellularLocation>
        <location evidence="1">Membrane</location>
        <topology evidence="1">Multi-pass membrane protein</topology>
    </subcellularLocation>
</comment>
<organism evidence="10 11">
    <name type="scientific">Oceanospirillum multiglobuliferum</name>
    <dbReference type="NCBI Taxonomy" id="64969"/>
    <lineage>
        <taxon>Bacteria</taxon>
        <taxon>Pseudomonadati</taxon>
        <taxon>Pseudomonadota</taxon>
        <taxon>Gammaproteobacteria</taxon>
        <taxon>Oceanospirillales</taxon>
        <taxon>Oceanospirillaceae</taxon>
        <taxon>Oceanospirillum</taxon>
    </lineage>
</organism>
<dbReference type="OrthoDB" id="9760371at2"/>
<dbReference type="PANTHER" id="PTHR32089:SF119">
    <property type="entry name" value="METHYL-ACCEPTING CHEMOTAXIS PROTEIN CTPL"/>
    <property type="match status" value="1"/>
</dbReference>
<dbReference type="GO" id="GO:0004888">
    <property type="term" value="F:transmembrane signaling receptor activity"/>
    <property type="evidence" value="ECO:0007669"/>
    <property type="project" value="InterPro"/>
</dbReference>
<dbReference type="CDD" id="cd11386">
    <property type="entry name" value="MCP_signal"/>
    <property type="match status" value="1"/>
</dbReference>
<protein>
    <recommendedName>
        <fullName evidence="9">Methyl-accepting transducer domain-containing protein</fullName>
    </recommendedName>
</protein>
<dbReference type="Proteomes" id="UP000191418">
    <property type="component" value="Unassembled WGS sequence"/>
</dbReference>
<evidence type="ECO:0000256" key="7">
    <source>
        <dbReference type="PROSITE-ProRule" id="PRU00284"/>
    </source>
</evidence>
<evidence type="ECO:0000313" key="11">
    <source>
        <dbReference type="Proteomes" id="UP000191418"/>
    </source>
</evidence>
<comment type="similarity">
    <text evidence="6">Belongs to the methyl-accepting chemotaxis (MCP) protein family.</text>
</comment>
<evidence type="ECO:0000256" key="3">
    <source>
        <dbReference type="ARBA" id="ARBA00022989"/>
    </source>
</evidence>
<dbReference type="InterPro" id="IPR004090">
    <property type="entry name" value="Chemotax_Me-accpt_rcpt"/>
</dbReference>
<dbReference type="AlphaFoldDB" id="A0A1T4PXQ6"/>
<keyword evidence="3 8" id="KW-1133">Transmembrane helix</keyword>
<dbReference type="SUPFAM" id="SSF103190">
    <property type="entry name" value="Sensory domain-like"/>
    <property type="match status" value="1"/>
</dbReference>
<evidence type="ECO:0000256" key="8">
    <source>
        <dbReference type="SAM" id="Phobius"/>
    </source>
</evidence>
<dbReference type="PANTHER" id="PTHR32089">
    <property type="entry name" value="METHYL-ACCEPTING CHEMOTAXIS PROTEIN MCPB"/>
    <property type="match status" value="1"/>
</dbReference>
<proteinExistence type="inferred from homology"/>
<dbReference type="GO" id="GO:0007165">
    <property type="term" value="P:signal transduction"/>
    <property type="evidence" value="ECO:0007669"/>
    <property type="project" value="UniProtKB-KW"/>
</dbReference>
<evidence type="ECO:0000256" key="2">
    <source>
        <dbReference type="ARBA" id="ARBA00022692"/>
    </source>
</evidence>
<dbReference type="FunFam" id="1.10.287.950:FF:000001">
    <property type="entry name" value="Methyl-accepting chemotaxis sensory transducer"/>
    <property type="match status" value="1"/>
</dbReference>
<accession>A0A1T4PXQ6</accession>
<keyword evidence="2 8" id="KW-0812">Transmembrane</keyword>
<sequence>MIKLFKQLSLATQLTLVVAVLMIASSLVITFQLTHETQQDLEREAEHKLQQQSHDISSLLSFYYQDSFNNAKRLSDIFFNLFPQGLVQTDQSVIVGQYKTLALQDEVGVVNGNFAKPDQFTKMTGGTATIFARHGDDFLRVSTSLRKVDGSRAFGTLLGQKHPGYEKLMRGESYHGVAHLFGRDYMTVYRPVQKDNRTIAVLYIGFDLTEGLAELRKTLVNIKVGQTGYATIVAGVGHKQAGTILMHPTVEGANLAEVTSADGLKPFGRMLQEKRGIMRYQWLDSQQEMREKVAIFEHIEGWNWVILLSSYSEEFAVTSNNLQRSMIIAMAFSTLMIIVVIAFMLRRRLLPLQKITEDLVAIGAGRLDLVLPKVKADHNCRNEVILLQQGAGAMQEGLKSLVQSLGQAVVALKENAQQVNQASHDTDQAVARQSLETDQVASAMEELTATTADVADNARQAAQLTGSGREKADQGQAVAEAIHRNISGLAKEMMAAAQLISDVSEESDNISHFMTTISDVAEQTNLLALNAAIEAARAGESGRGFAVVADEVRTLAGRTQHVTGEIQQLVNRLQDKIHQAVSAIQSSNSASKKSAEEALATRNQLADIRAYMVQITDMSTSIASAAEQQAAVSESVTQSLHSIRALSNDSHHHSESGIAASKRLHQVSIDIEQKLSRFKV</sequence>
<dbReference type="EMBL" id="MTSM01000009">
    <property type="protein sequence ID" value="OPX55423.1"/>
    <property type="molecule type" value="Genomic_DNA"/>
</dbReference>
<evidence type="ECO:0000313" key="10">
    <source>
        <dbReference type="EMBL" id="OPX55423.1"/>
    </source>
</evidence>
<dbReference type="SUPFAM" id="SSF58104">
    <property type="entry name" value="Methyl-accepting chemotaxis protein (MCP) signaling domain"/>
    <property type="match status" value="1"/>
</dbReference>
<dbReference type="InterPro" id="IPR029151">
    <property type="entry name" value="Sensor-like_sf"/>
</dbReference>
<dbReference type="SMART" id="SM00283">
    <property type="entry name" value="MA"/>
    <property type="match status" value="1"/>
</dbReference>
<dbReference type="Pfam" id="PF00015">
    <property type="entry name" value="MCPsignal"/>
    <property type="match status" value="1"/>
</dbReference>
<dbReference type="InterPro" id="IPR033462">
    <property type="entry name" value="Cache_3-Cache_2"/>
</dbReference>
<keyword evidence="5 7" id="KW-0807">Transducer</keyword>
<dbReference type="Gene3D" id="3.30.450.20">
    <property type="entry name" value="PAS domain"/>
    <property type="match status" value="1"/>
</dbReference>
<gene>
    <name evidence="10" type="ORF">BTE48_08500</name>
</gene>
<feature type="domain" description="Methyl-accepting transducer" evidence="9">
    <location>
        <begin position="408"/>
        <end position="644"/>
    </location>
</feature>
<dbReference type="STRING" id="64969.SAMN02745127_01655"/>
<evidence type="ECO:0000256" key="6">
    <source>
        <dbReference type="ARBA" id="ARBA00029447"/>
    </source>
</evidence>
<dbReference type="GO" id="GO:0016020">
    <property type="term" value="C:membrane"/>
    <property type="evidence" value="ECO:0007669"/>
    <property type="project" value="UniProtKB-SubCell"/>
</dbReference>
<dbReference type="CDD" id="cd12912">
    <property type="entry name" value="PDC2_MCP_like"/>
    <property type="match status" value="1"/>
</dbReference>
<name>A0A1T4PXQ6_9GAMM</name>
<dbReference type="PRINTS" id="PR00260">
    <property type="entry name" value="CHEMTRNSDUCR"/>
</dbReference>
<evidence type="ECO:0000256" key="5">
    <source>
        <dbReference type="ARBA" id="ARBA00023224"/>
    </source>
</evidence>
<evidence type="ECO:0000256" key="1">
    <source>
        <dbReference type="ARBA" id="ARBA00004141"/>
    </source>
</evidence>
<keyword evidence="11" id="KW-1185">Reference proteome</keyword>
<feature type="transmembrane region" description="Helical" evidence="8">
    <location>
        <begin position="326"/>
        <end position="345"/>
    </location>
</feature>
<dbReference type="PROSITE" id="PS50111">
    <property type="entry name" value="CHEMOTAXIS_TRANSDUC_2"/>
    <property type="match status" value="1"/>
</dbReference>